<keyword evidence="6" id="KW-0472">Membrane</keyword>
<dbReference type="InterPro" id="IPR051258">
    <property type="entry name" value="Diverse_Substrate_Transporter"/>
</dbReference>
<dbReference type="InterPro" id="IPR000620">
    <property type="entry name" value="EamA_dom"/>
</dbReference>
<feature type="domain" description="EamA" evidence="7">
    <location>
        <begin position="7"/>
        <end position="137"/>
    </location>
</feature>
<evidence type="ECO:0000256" key="5">
    <source>
        <dbReference type="ARBA" id="ARBA00022989"/>
    </source>
</evidence>
<comment type="subcellular location">
    <subcellularLocation>
        <location evidence="1">Cell membrane</location>
        <topology evidence="1">Multi-pass membrane protein</topology>
    </subcellularLocation>
</comment>
<organism evidence="8 9">
    <name type="scientific">Eubacterium ramulus</name>
    <dbReference type="NCBI Taxonomy" id="39490"/>
    <lineage>
        <taxon>Bacteria</taxon>
        <taxon>Bacillati</taxon>
        <taxon>Bacillota</taxon>
        <taxon>Clostridia</taxon>
        <taxon>Eubacteriales</taxon>
        <taxon>Eubacteriaceae</taxon>
        <taxon>Eubacterium</taxon>
    </lineage>
</organism>
<name>A0A173UI40_EUBRA</name>
<dbReference type="Proteomes" id="UP000095492">
    <property type="component" value="Unassembled WGS sequence"/>
</dbReference>
<evidence type="ECO:0000256" key="1">
    <source>
        <dbReference type="ARBA" id="ARBA00004651"/>
    </source>
</evidence>
<dbReference type="GeneID" id="97389912"/>
<feature type="domain" description="EamA" evidence="7">
    <location>
        <begin position="146"/>
        <end position="279"/>
    </location>
</feature>
<protein>
    <submittedName>
        <fullName evidence="8">Putative DMT superfamily transporter inner membrane protein</fullName>
    </submittedName>
</protein>
<evidence type="ECO:0000313" key="8">
    <source>
        <dbReference type="EMBL" id="CUN14662.1"/>
    </source>
</evidence>
<dbReference type="SUPFAM" id="SSF103481">
    <property type="entry name" value="Multidrug resistance efflux transporter EmrE"/>
    <property type="match status" value="2"/>
</dbReference>
<evidence type="ECO:0000256" key="2">
    <source>
        <dbReference type="ARBA" id="ARBA00007362"/>
    </source>
</evidence>
<proteinExistence type="inferred from homology"/>
<dbReference type="RefSeq" id="WP_022035116.1">
    <property type="nucleotide sequence ID" value="NZ_CP173382.1"/>
</dbReference>
<keyword evidence="3" id="KW-1003">Cell membrane</keyword>
<evidence type="ECO:0000256" key="4">
    <source>
        <dbReference type="ARBA" id="ARBA00022692"/>
    </source>
</evidence>
<dbReference type="STRING" id="39490.ERS852448_02079"/>
<evidence type="ECO:0000259" key="7">
    <source>
        <dbReference type="Pfam" id="PF00892"/>
    </source>
</evidence>
<evidence type="ECO:0000313" key="9">
    <source>
        <dbReference type="Proteomes" id="UP000095492"/>
    </source>
</evidence>
<dbReference type="AlphaFoldDB" id="A0A173UI40"/>
<gene>
    <name evidence="8" type="ORF">ERS852448_02079</name>
</gene>
<comment type="similarity">
    <text evidence="2">Belongs to the EamA transporter family.</text>
</comment>
<reference evidence="8 9" key="1">
    <citation type="submission" date="2015-09" db="EMBL/GenBank/DDBJ databases">
        <authorList>
            <consortium name="Pathogen Informatics"/>
        </authorList>
    </citation>
    <scope>NUCLEOTIDE SEQUENCE [LARGE SCALE GENOMIC DNA]</scope>
    <source>
        <strain evidence="8 9">2789STDY5608891</strain>
    </source>
</reference>
<dbReference type="PANTHER" id="PTHR42920:SF5">
    <property type="entry name" value="EAMA DOMAIN-CONTAINING PROTEIN"/>
    <property type="match status" value="1"/>
</dbReference>
<keyword evidence="5" id="KW-1133">Transmembrane helix</keyword>
<evidence type="ECO:0000256" key="6">
    <source>
        <dbReference type="ARBA" id="ARBA00023136"/>
    </source>
</evidence>
<keyword evidence="4" id="KW-0812">Transmembrane</keyword>
<dbReference type="OrthoDB" id="9804865at2"/>
<dbReference type="GO" id="GO:0005886">
    <property type="term" value="C:plasma membrane"/>
    <property type="evidence" value="ECO:0007669"/>
    <property type="project" value="UniProtKB-SubCell"/>
</dbReference>
<dbReference type="PANTHER" id="PTHR42920">
    <property type="entry name" value="OS03G0707200 PROTEIN-RELATED"/>
    <property type="match status" value="1"/>
</dbReference>
<evidence type="ECO:0000256" key="3">
    <source>
        <dbReference type="ARBA" id="ARBA00022475"/>
    </source>
</evidence>
<dbReference type="InterPro" id="IPR037185">
    <property type="entry name" value="EmrE-like"/>
</dbReference>
<sequence length="291" mass="31719">MKKGRLIGCLALVASAFLWATAYIAVKQLVAEVPPSVLLAFRFSFAAIILAVICIPKFKHYTKDLLFSGMKMGTAMFFEFFLFTVALQYTSASKSSFIIASYIIILPIVYLIIRRKKPTGSDVLASVICMVGICLLLANGLDSFNKGDLLSAGCALSYAVHIVYSSKFSKQYDGWLLNLTQMGTVAVLAWIATLFSGSFKVIGTIALPFGAFFFLAIFCSIIPYFLCLYGMKRVSTTTSGILLSFESVFATLLAVLMLGDPLYWQLVVGGSVIVASSIISEFFASRGSKKR</sequence>
<dbReference type="EMBL" id="CYYA01000014">
    <property type="protein sequence ID" value="CUN14662.1"/>
    <property type="molecule type" value="Genomic_DNA"/>
</dbReference>
<dbReference type="Pfam" id="PF00892">
    <property type="entry name" value="EamA"/>
    <property type="match status" value="2"/>
</dbReference>
<accession>A0A173UI40</accession>